<protein>
    <submittedName>
        <fullName evidence="4">M56 family metallopeptidase</fullName>
    </submittedName>
</protein>
<gene>
    <name evidence="4" type="ORF">GWC95_08995</name>
</gene>
<keyword evidence="2" id="KW-0472">Membrane</keyword>
<sequence>MQSFFQSAFLQSLGYAIANSLWQAALLWLVYMSISNIRLLSAALKYRLAVAAQVIGFGWFLVTFQFYYTQYSHALKVVPTVPQQNVQAILSSNTDISSRVINWMVKGEQLLPYVSMAYLLLMAFLCVRWMLGYRQTQLLRSNGLQKMPAEWRLFVTRIAQQLNIKKKVEIFLSATVQSPLTIGFLKPVILIPVASINHLTTDQLEAVLLHELAHIKRYDYLVNIVLSVVEISLFFNPFTQLLSKSIRKERENSCDDWVLQFQYDASVYAQALLRIACLQSAPAFAMAATGKKGELLTRVKRMIGEKENRFNYKKQLLAFLIVTGILSSIAWLNPHSQQNNKPVAGNAKTKNAAYAVEPMAVTVDNPLFNPVFFLSKPLKEEMEKNIASAQKELGESLYDLREPMSTIASVSPLVANAMQEASFAIDHATMDKEASDSVFFVPGFKKQWHADMGRSVKEMEDGLKQAKAEIARNFKMSADLNLESTRLGTDLMNVVNELSVLGKTGVDKMVINSLNLSSEVLKALAAPKGNTRVKPQQKENTKARLRKQQQAAEDQAEEEEAQPEKEEDHKTGIELNDHTSLMFPAFPDLAVLEQMAQVKMDEATIAKIRTVLLKLAHQNEAKIVPLLNREKVEAGKKIVVWEQ</sequence>
<keyword evidence="5" id="KW-1185">Reference proteome</keyword>
<keyword evidence="2" id="KW-0812">Transmembrane</keyword>
<evidence type="ECO:0000256" key="2">
    <source>
        <dbReference type="SAM" id="Phobius"/>
    </source>
</evidence>
<keyword evidence="2" id="KW-1133">Transmembrane helix</keyword>
<evidence type="ECO:0000313" key="4">
    <source>
        <dbReference type="EMBL" id="NCI50057.1"/>
    </source>
</evidence>
<feature type="transmembrane region" description="Helical" evidence="2">
    <location>
        <begin position="110"/>
        <end position="131"/>
    </location>
</feature>
<dbReference type="CDD" id="cd07341">
    <property type="entry name" value="M56_BlaR1_MecR1_like"/>
    <property type="match status" value="1"/>
</dbReference>
<dbReference type="Pfam" id="PF05569">
    <property type="entry name" value="Peptidase_M56"/>
    <property type="match status" value="1"/>
</dbReference>
<dbReference type="PANTHER" id="PTHR34978">
    <property type="entry name" value="POSSIBLE SENSOR-TRANSDUCER PROTEIN BLAR"/>
    <property type="match status" value="1"/>
</dbReference>
<feature type="domain" description="Peptidase M56" evidence="3">
    <location>
        <begin position="27"/>
        <end position="300"/>
    </location>
</feature>
<dbReference type="Gene3D" id="3.30.2010.10">
    <property type="entry name" value="Metalloproteases ('zincins'), catalytic domain"/>
    <property type="match status" value="1"/>
</dbReference>
<evidence type="ECO:0000259" key="3">
    <source>
        <dbReference type="Pfam" id="PF05569"/>
    </source>
</evidence>
<feature type="transmembrane region" description="Helical" evidence="2">
    <location>
        <begin position="46"/>
        <end position="68"/>
    </location>
</feature>
<comment type="caution">
    <text evidence="4">The sequence shown here is derived from an EMBL/GenBank/DDBJ whole genome shotgun (WGS) entry which is preliminary data.</text>
</comment>
<organism evidence="4 5">
    <name type="scientific">Sediminibacterium roseum</name>
    <dbReference type="NCBI Taxonomy" id="1978412"/>
    <lineage>
        <taxon>Bacteria</taxon>
        <taxon>Pseudomonadati</taxon>
        <taxon>Bacteroidota</taxon>
        <taxon>Chitinophagia</taxon>
        <taxon>Chitinophagales</taxon>
        <taxon>Chitinophagaceae</taxon>
        <taxon>Sediminibacterium</taxon>
    </lineage>
</organism>
<feature type="transmembrane region" description="Helical" evidence="2">
    <location>
        <begin position="316"/>
        <end position="332"/>
    </location>
</feature>
<accession>A0ABW9ZSG8</accession>
<reference evidence="4 5" key="1">
    <citation type="submission" date="2020-01" db="EMBL/GenBank/DDBJ databases">
        <title>Genome analysis.</title>
        <authorList>
            <person name="Wu S."/>
            <person name="Wang G."/>
        </authorList>
    </citation>
    <scope>NUCLEOTIDE SEQUENCE [LARGE SCALE GENOMIC DNA]</scope>
    <source>
        <strain evidence="4 5">SYL130</strain>
    </source>
</reference>
<dbReference type="Proteomes" id="UP000753802">
    <property type="component" value="Unassembled WGS sequence"/>
</dbReference>
<name>A0ABW9ZSG8_9BACT</name>
<evidence type="ECO:0000256" key="1">
    <source>
        <dbReference type="SAM" id="MobiDB-lite"/>
    </source>
</evidence>
<proteinExistence type="predicted"/>
<dbReference type="InterPro" id="IPR008756">
    <property type="entry name" value="Peptidase_M56"/>
</dbReference>
<dbReference type="PANTHER" id="PTHR34978:SF3">
    <property type="entry name" value="SLR0241 PROTEIN"/>
    <property type="match status" value="1"/>
</dbReference>
<feature type="compositionally biased region" description="Basic and acidic residues" evidence="1">
    <location>
        <begin position="562"/>
        <end position="571"/>
    </location>
</feature>
<feature type="region of interest" description="Disordered" evidence="1">
    <location>
        <begin position="528"/>
        <end position="571"/>
    </location>
</feature>
<feature type="transmembrane region" description="Helical" evidence="2">
    <location>
        <begin position="12"/>
        <end position="34"/>
    </location>
</feature>
<dbReference type="InterPro" id="IPR052173">
    <property type="entry name" value="Beta-lactam_resp_regulator"/>
</dbReference>
<evidence type="ECO:0000313" key="5">
    <source>
        <dbReference type="Proteomes" id="UP000753802"/>
    </source>
</evidence>
<dbReference type="RefSeq" id="WP_161818371.1">
    <property type="nucleotide sequence ID" value="NZ_JAACJS010000012.1"/>
</dbReference>
<dbReference type="EMBL" id="JAACJS010000012">
    <property type="protein sequence ID" value="NCI50057.1"/>
    <property type="molecule type" value="Genomic_DNA"/>
</dbReference>